<accession>A0A5C8ZGP4</accession>
<keyword evidence="2" id="KW-1133">Transmembrane helix</keyword>
<organism evidence="3 4">
    <name type="scientific">Quadrisphaera setariae</name>
    <dbReference type="NCBI Taxonomy" id="2593304"/>
    <lineage>
        <taxon>Bacteria</taxon>
        <taxon>Bacillati</taxon>
        <taxon>Actinomycetota</taxon>
        <taxon>Actinomycetes</taxon>
        <taxon>Kineosporiales</taxon>
        <taxon>Kineosporiaceae</taxon>
        <taxon>Quadrisphaera</taxon>
    </lineage>
</organism>
<dbReference type="EMBL" id="VKAC01000006">
    <property type="protein sequence ID" value="TXR56066.1"/>
    <property type="molecule type" value="Genomic_DNA"/>
</dbReference>
<keyword evidence="2" id="KW-0812">Transmembrane</keyword>
<protein>
    <submittedName>
        <fullName evidence="3">Uncharacterized protein</fullName>
    </submittedName>
</protein>
<proteinExistence type="predicted"/>
<comment type="caution">
    <text evidence="3">The sequence shown here is derived from an EMBL/GenBank/DDBJ whole genome shotgun (WGS) entry which is preliminary data.</text>
</comment>
<feature type="transmembrane region" description="Helical" evidence="2">
    <location>
        <begin position="64"/>
        <end position="82"/>
    </location>
</feature>
<evidence type="ECO:0000256" key="1">
    <source>
        <dbReference type="SAM" id="MobiDB-lite"/>
    </source>
</evidence>
<keyword evidence="2" id="KW-0472">Membrane</keyword>
<dbReference type="RefSeq" id="WP_147926498.1">
    <property type="nucleotide sequence ID" value="NZ_VKAC01000006.1"/>
</dbReference>
<feature type="compositionally biased region" description="Acidic residues" evidence="1">
    <location>
        <begin position="21"/>
        <end position="38"/>
    </location>
</feature>
<evidence type="ECO:0000313" key="4">
    <source>
        <dbReference type="Proteomes" id="UP000321234"/>
    </source>
</evidence>
<evidence type="ECO:0000256" key="2">
    <source>
        <dbReference type="SAM" id="Phobius"/>
    </source>
</evidence>
<dbReference type="AlphaFoldDB" id="A0A5C8ZGP4"/>
<gene>
    <name evidence="3" type="ORF">FMM08_11510</name>
</gene>
<keyword evidence="4" id="KW-1185">Reference proteome</keyword>
<dbReference type="Proteomes" id="UP000321234">
    <property type="component" value="Unassembled WGS sequence"/>
</dbReference>
<dbReference type="OrthoDB" id="5193333at2"/>
<reference evidence="3 4" key="1">
    <citation type="submission" date="2019-07" db="EMBL/GenBank/DDBJ databases">
        <title>Quadrisphaera sp. strain DD2A genome sequencing and assembly.</title>
        <authorList>
            <person name="Kim I."/>
        </authorList>
    </citation>
    <scope>NUCLEOTIDE SEQUENCE [LARGE SCALE GENOMIC DNA]</scope>
    <source>
        <strain evidence="3 4">DD2A</strain>
    </source>
</reference>
<evidence type="ECO:0000313" key="3">
    <source>
        <dbReference type="EMBL" id="TXR56066.1"/>
    </source>
</evidence>
<feature type="region of interest" description="Disordered" evidence="1">
    <location>
        <begin position="1"/>
        <end position="60"/>
    </location>
</feature>
<sequence length="376" mass="38661">MSRLHARPRGASSADRSAWTDDSDGSDYGADLDLDDDAWPSGAACGPDGSGRGGTAPRGRRRRTALAVGACAAVVVVALSLVRHEQQREQMAVAAARAAQVARADAQAAAWQEQQRRSADHARRQLDALVVLPEDLGFQQRLMTRALAAAAPRLPDLDWSTATTRTVRTTAQRLGDGSPRLLDAVRTAQPSADDPGEDAPGAAVPVPAVAGTQVVGLAVGSAPVSTVAWRITTPLTPPQVTDPCAVPGAVVVPDGHDGAPVPACTLRSVTSPSGEQQVVALRSWQRVLDSPSGPDDPAGAAPSARVVTIHQAVLLVEQRWTFSVASTAVGAPGTVASVPLLSLDQADLAVRWAADAARGLSTPAPLRGTPLPGFAG</sequence>
<name>A0A5C8ZGP4_9ACTN</name>